<gene>
    <name evidence="1" type="ORF">PoB_004064600</name>
</gene>
<dbReference type="Proteomes" id="UP000735302">
    <property type="component" value="Unassembled WGS sequence"/>
</dbReference>
<name>A0AAV4ASP3_9GAST</name>
<dbReference type="EMBL" id="BLXT01004527">
    <property type="protein sequence ID" value="GFO14141.1"/>
    <property type="molecule type" value="Genomic_DNA"/>
</dbReference>
<keyword evidence="2" id="KW-1185">Reference proteome</keyword>
<dbReference type="AlphaFoldDB" id="A0AAV4ASP3"/>
<proteinExistence type="predicted"/>
<organism evidence="1 2">
    <name type="scientific">Plakobranchus ocellatus</name>
    <dbReference type="NCBI Taxonomy" id="259542"/>
    <lineage>
        <taxon>Eukaryota</taxon>
        <taxon>Metazoa</taxon>
        <taxon>Spiralia</taxon>
        <taxon>Lophotrochozoa</taxon>
        <taxon>Mollusca</taxon>
        <taxon>Gastropoda</taxon>
        <taxon>Heterobranchia</taxon>
        <taxon>Euthyneura</taxon>
        <taxon>Panpulmonata</taxon>
        <taxon>Sacoglossa</taxon>
        <taxon>Placobranchoidea</taxon>
        <taxon>Plakobranchidae</taxon>
        <taxon>Plakobranchus</taxon>
    </lineage>
</organism>
<evidence type="ECO:0000313" key="2">
    <source>
        <dbReference type="Proteomes" id="UP000735302"/>
    </source>
</evidence>
<reference evidence="1 2" key="1">
    <citation type="journal article" date="2021" name="Elife">
        <title>Chloroplast acquisition without the gene transfer in kleptoplastic sea slugs, Plakobranchus ocellatus.</title>
        <authorList>
            <person name="Maeda T."/>
            <person name="Takahashi S."/>
            <person name="Yoshida T."/>
            <person name="Shimamura S."/>
            <person name="Takaki Y."/>
            <person name="Nagai Y."/>
            <person name="Toyoda A."/>
            <person name="Suzuki Y."/>
            <person name="Arimoto A."/>
            <person name="Ishii H."/>
            <person name="Satoh N."/>
            <person name="Nishiyama T."/>
            <person name="Hasebe M."/>
            <person name="Maruyama T."/>
            <person name="Minagawa J."/>
            <person name="Obokata J."/>
            <person name="Shigenobu S."/>
        </authorList>
    </citation>
    <scope>NUCLEOTIDE SEQUENCE [LARGE SCALE GENOMIC DNA]</scope>
</reference>
<sequence length="184" mass="20921">MAEIADERSFLTRAPRAAPPRLILFVTLGMERRKNLPRSLLFSPSAVPDDNKGEPLKQYRWIGGIFLQIGKDVCDRKKNIKKSFASNSNQRESEVFNTFKSRNAIGSSRPSRLSLEVLKITIISEEHVIRVLKNNIILDQPTEPELGSVYLSDHYATVGSIYFCSGRVGQMRASYFSRHCFKLK</sequence>
<evidence type="ECO:0000313" key="1">
    <source>
        <dbReference type="EMBL" id="GFO14141.1"/>
    </source>
</evidence>
<protein>
    <submittedName>
        <fullName evidence="1">Uncharacterized protein</fullName>
    </submittedName>
</protein>
<comment type="caution">
    <text evidence="1">The sequence shown here is derived from an EMBL/GenBank/DDBJ whole genome shotgun (WGS) entry which is preliminary data.</text>
</comment>
<accession>A0AAV4ASP3</accession>